<gene>
    <name evidence="2" type="ordered locus">AS9A_4150</name>
</gene>
<dbReference type="InterPro" id="IPR029063">
    <property type="entry name" value="SAM-dependent_MTases_sf"/>
</dbReference>
<evidence type="ECO:0000313" key="3">
    <source>
        <dbReference type="Proteomes" id="UP000009235"/>
    </source>
</evidence>
<organism evidence="2 3">
    <name type="scientific">Hoyosella subflava (strain DSM 45089 / JCM 17490 / NBRC 109087 / DQS3-9A1)</name>
    <name type="common">Amycolicicoccus subflavus</name>
    <dbReference type="NCBI Taxonomy" id="443218"/>
    <lineage>
        <taxon>Bacteria</taxon>
        <taxon>Bacillati</taxon>
        <taxon>Actinomycetota</taxon>
        <taxon>Actinomycetes</taxon>
        <taxon>Mycobacteriales</taxon>
        <taxon>Hoyosellaceae</taxon>
        <taxon>Hoyosella</taxon>
    </lineage>
</organism>
<keyword evidence="2" id="KW-0830">Ubiquinone</keyword>
<dbReference type="GO" id="GO:0008168">
    <property type="term" value="F:methyltransferase activity"/>
    <property type="evidence" value="ECO:0007669"/>
    <property type="project" value="UniProtKB-KW"/>
</dbReference>
<keyword evidence="2" id="KW-0489">Methyltransferase</keyword>
<evidence type="ECO:0000313" key="2">
    <source>
        <dbReference type="EMBL" id="AEF42584.1"/>
    </source>
</evidence>
<sequence length="216" mass="23355">MAPDKFLGQTKYTMSARVYDAISAEWPVYRAGRIAAVEMLRLQPGMKVLDIGCGTGLNLPLVIRKIGPHGVYVGLDRSPEMLEEAQRKASRQELRNVSLLEADATEVRSDELTHAIDGTAFDAVIATYALSLMREPRAGFEVAVAASRSGARIAVADMQLPNGLARVFAPIARLACYLGGADITARPWTLVEERCVDVEAASFRGGHIQVRAGTVD</sequence>
<feature type="domain" description="Methyltransferase" evidence="1">
    <location>
        <begin position="43"/>
        <end position="159"/>
    </location>
</feature>
<name>F6EK43_HOYSD</name>
<accession>F6EK43</accession>
<dbReference type="OrthoDB" id="5566900at2"/>
<dbReference type="Pfam" id="PF13847">
    <property type="entry name" value="Methyltransf_31"/>
    <property type="match status" value="1"/>
</dbReference>
<dbReference type="Gene3D" id="3.40.50.150">
    <property type="entry name" value="Vaccinia Virus protein VP39"/>
    <property type="match status" value="1"/>
</dbReference>
<dbReference type="CDD" id="cd02440">
    <property type="entry name" value="AdoMet_MTases"/>
    <property type="match status" value="1"/>
</dbReference>
<dbReference type="SUPFAM" id="SSF53335">
    <property type="entry name" value="S-adenosyl-L-methionine-dependent methyltransferases"/>
    <property type="match status" value="1"/>
</dbReference>
<dbReference type="PANTHER" id="PTHR42912">
    <property type="entry name" value="METHYLTRANSFERASE"/>
    <property type="match status" value="1"/>
</dbReference>
<evidence type="ECO:0000259" key="1">
    <source>
        <dbReference type="Pfam" id="PF13847"/>
    </source>
</evidence>
<dbReference type="EMBL" id="CP002786">
    <property type="protein sequence ID" value="AEF42584.1"/>
    <property type="molecule type" value="Genomic_DNA"/>
</dbReference>
<dbReference type="InterPro" id="IPR050508">
    <property type="entry name" value="Methyltransf_Superfamily"/>
</dbReference>
<keyword evidence="2" id="KW-0808">Transferase</keyword>
<dbReference type="RefSeq" id="WP_013808933.1">
    <property type="nucleotide sequence ID" value="NC_015564.1"/>
</dbReference>
<dbReference type="STRING" id="443218.AS9A_4150"/>
<dbReference type="KEGG" id="asd:AS9A_4150"/>
<dbReference type="eggNOG" id="COG2226">
    <property type="taxonomic scope" value="Bacteria"/>
</dbReference>
<dbReference type="GO" id="GO:0032259">
    <property type="term" value="P:methylation"/>
    <property type="evidence" value="ECO:0007669"/>
    <property type="project" value="UniProtKB-KW"/>
</dbReference>
<dbReference type="InterPro" id="IPR025714">
    <property type="entry name" value="Methyltranfer_dom"/>
</dbReference>
<proteinExistence type="predicted"/>
<keyword evidence="3" id="KW-1185">Reference proteome</keyword>
<dbReference type="HOGENOM" id="CLU_080641_1_0_11"/>
<dbReference type="AlphaFoldDB" id="F6EK43"/>
<reference evidence="2 3" key="1">
    <citation type="journal article" date="2011" name="J. Bacteriol.">
        <title>Complete genome sequence of Amycolicicoccus subflavus DQS3-9A1T, an actinomycete isolated from crude oil-polluted soil.</title>
        <authorList>
            <person name="Cai M."/>
            <person name="Chen W.M."/>
            <person name="Nie Y."/>
            <person name="Chi C.Q."/>
            <person name="Wang Y.N."/>
            <person name="Tang Y.Q."/>
            <person name="Li G.Y."/>
            <person name="Wu X.L."/>
        </authorList>
    </citation>
    <scope>NUCLEOTIDE SEQUENCE [LARGE SCALE GENOMIC DNA]</scope>
    <source>
        <strain evidence="3">DSM 45089 / DQS3-9A1</strain>
    </source>
</reference>
<protein>
    <submittedName>
        <fullName evidence="2">Ubiquinone/menaquinone biosynthesis methyltransferase</fullName>
    </submittedName>
</protein>
<dbReference type="Proteomes" id="UP000009235">
    <property type="component" value="Chromosome"/>
</dbReference>